<comment type="caution">
    <text evidence="2">The sequence shown here is derived from an EMBL/GenBank/DDBJ whole genome shotgun (WGS) entry which is preliminary data.</text>
</comment>
<accession>A0ABV7X9R5</accession>
<dbReference type="Pfam" id="PF13561">
    <property type="entry name" value="adh_short_C2"/>
    <property type="match status" value="1"/>
</dbReference>
<dbReference type="InterPro" id="IPR036291">
    <property type="entry name" value="NAD(P)-bd_dom_sf"/>
</dbReference>
<dbReference type="EMBL" id="JBHRXV010000009">
    <property type="protein sequence ID" value="MFC3712875.1"/>
    <property type="molecule type" value="Genomic_DNA"/>
</dbReference>
<evidence type="ECO:0000256" key="1">
    <source>
        <dbReference type="ARBA" id="ARBA00006484"/>
    </source>
</evidence>
<proteinExistence type="inferred from homology"/>
<keyword evidence="2" id="KW-0560">Oxidoreductase</keyword>
<name>A0ABV7X9R5_9SPHN</name>
<gene>
    <name evidence="2" type="ORF">ACFOMD_09855</name>
</gene>
<dbReference type="EC" id="1.1.1.-" evidence="2"/>
<dbReference type="PANTHER" id="PTHR42760">
    <property type="entry name" value="SHORT-CHAIN DEHYDROGENASES/REDUCTASES FAMILY MEMBER"/>
    <property type="match status" value="1"/>
</dbReference>
<organism evidence="2 3">
    <name type="scientific">Sphingoaurantiacus capsulatus</name>
    <dbReference type="NCBI Taxonomy" id="1771310"/>
    <lineage>
        <taxon>Bacteria</taxon>
        <taxon>Pseudomonadati</taxon>
        <taxon>Pseudomonadota</taxon>
        <taxon>Alphaproteobacteria</taxon>
        <taxon>Sphingomonadales</taxon>
        <taxon>Sphingosinicellaceae</taxon>
        <taxon>Sphingoaurantiacus</taxon>
    </lineage>
</organism>
<dbReference type="Proteomes" id="UP001595615">
    <property type="component" value="Unassembled WGS sequence"/>
</dbReference>
<dbReference type="GO" id="GO:0016491">
    <property type="term" value="F:oxidoreductase activity"/>
    <property type="evidence" value="ECO:0007669"/>
    <property type="project" value="UniProtKB-KW"/>
</dbReference>
<sequence length="250" mass="25841">MQSLGELCALDGQVAVVTGAATGIGAAVARRFAAAGARLFLIDLDEARLVPLARDLGADWQTVDVSDWAAADRQGYSIEADILVNCAGLYPSGPVLELDEAHWDRLLDVNLKAVMRMTQQFGRGMVARGRGAIVNIASVQALRPTAGKAAYAASKAGVVAFTQVAARELAPAVRVNAVAPGPILTEAARNAAAQLTDEASARAAKRLAQVPLGRMGDPDEVARVVQFLASPAAAFVTGATWTIDGGVLLG</sequence>
<dbReference type="InterPro" id="IPR020904">
    <property type="entry name" value="Sc_DH/Rdtase_CS"/>
</dbReference>
<reference evidence="3" key="1">
    <citation type="journal article" date="2019" name="Int. J. Syst. Evol. Microbiol.">
        <title>The Global Catalogue of Microorganisms (GCM) 10K type strain sequencing project: providing services to taxonomists for standard genome sequencing and annotation.</title>
        <authorList>
            <consortium name="The Broad Institute Genomics Platform"/>
            <consortium name="The Broad Institute Genome Sequencing Center for Infectious Disease"/>
            <person name="Wu L."/>
            <person name="Ma J."/>
        </authorList>
    </citation>
    <scope>NUCLEOTIDE SEQUENCE [LARGE SCALE GENOMIC DNA]</scope>
    <source>
        <strain evidence="3">KCTC 42644</strain>
    </source>
</reference>
<comment type="similarity">
    <text evidence="1">Belongs to the short-chain dehydrogenases/reductases (SDR) family.</text>
</comment>
<dbReference type="Gene3D" id="3.40.50.720">
    <property type="entry name" value="NAD(P)-binding Rossmann-like Domain"/>
    <property type="match status" value="1"/>
</dbReference>
<evidence type="ECO:0000313" key="3">
    <source>
        <dbReference type="Proteomes" id="UP001595615"/>
    </source>
</evidence>
<dbReference type="SUPFAM" id="SSF51735">
    <property type="entry name" value="NAD(P)-binding Rossmann-fold domains"/>
    <property type="match status" value="1"/>
</dbReference>
<keyword evidence="3" id="KW-1185">Reference proteome</keyword>
<protein>
    <submittedName>
        <fullName evidence="2">SDR family NAD(P)-dependent oxidoreductase</fullName>
        <ecNumber evidence="2">1.1.1.-</ecNumber>
    </submittedName>
</protein>
<dbReference type="PRINTS" id="PR00081">
    <property type="entry name" value="GDHRDH"/>
</dbReference>
<dbReference type="PRINTS" id="PR00080">
    <property type="entry name" value="SDRFAMILY"/>
</dbReference>
<dbReference type="RefSeq" id="WP_380860617.1">
    <property type="nucleotide sequence ID" value="NZ_JBHRXV010000009.1"/>
</dbReference>
<dbReference type="PROSITE" id="PS00061">
    <property type="entry name" value="ADH_SHORT"/>
    <property type="match status" value="1"/>
</dbReference>
<dbReference type="InterPro" id="IPR002347">
    <property type="entry name" value="SDR_fam"/>
</dbReference>
<evidence type="ECO:0000313" key="2">
    <source>
        <dbReference type="EMBL" id="MFC3712875.1"/>
    </source>
</evidence>